<keyword evidence="2" id="KW-0540">Nuclease</keyword>
<evidence type="ECO:0008006" key="7">
    <source>
        <dbReference type="Google" id="ProtNLM"/>
    </source>
</evidence>
<dbReference type="InterPro" id="IPR008201">
    <property type="entry name" value="HepT-like"/>
</dbReference>
<dbReference type="PANTHER" id="PTHR33397">
    <property type="entry name" value="UPF0331 PROTEIN YUTE"/>
    <property type="match status" value="1"/>
</dbReference>
<evidence type="ECO:0000313" key="5">
    <source>
        <dbReference type="EMBL" id="OGN06237.1"/>
    </source>
</evidence>
<dbReference type="InterPro" id="IPR037038">
    <property type="entry name" value="HepT-like_sf"/>
</dbReference>
<dbReference type="GO" id="GO:0004540">
    <property type="term" value="F:RNA nuclease activity"/>
    <property type="evidence" value="ECO:0007669"/>
    <property type="project" value="InterPro"/>
</dbReference>
<keyword evidence="3" id="KW-0378">Hydrolase</keyword>
<dbReference type="PANTHER" id="PTHR33397:SF3">
    <property type="entry name" value="MRNA NUCLEASE HEPT"/>
    <property type="match status" value="1"/>
</dbReference>
<dbReference type="Gene3D" id="1.20.120.580">
    <property type="entry name" value="bsu32300-like"/>
    <property type="match status" value="1"/>
</dbReference>
<dbReference type="EMBL" id="MGJN01000020">
    <property type="protein sequence ID" value="OGN06237.1"/>
    <property type="molecule type" value="Genomic_DNA"/>
</dbReference>
<accession>A0A1F8EZD8</accession>
<evidence type="ECO:0000256" key="2">
    <source>
        <dbReference type="ARBA" id="ARBA00022722"/>
    </source>
</evidence>
<proteinExistence type="inferred from homology"/>
<comment type="similarity">
    <text evidence="4">Belongs to the HepT RNase toxin family.</text>
</comment>
<dbReference type="InterPro" id="IPR052379">
    <property type="entry name" value="Type_VII_TA_RNase"/>
</dbReference>
<dbReference type="NCBIfam" id="NF047751">
    <property type="entry name" value="HepT_toxin"/>
    <property type="match status" value="1"/>
</dbReference>
<reference evidence="5 6" key="1">
    <citation type="journal article" date="2016" name="Nat. Commun.">
        <title>Thousands of microbial genomes shed light on interconnected biogeochemical processes in an aquifer system.</title>
        <authorList>
            <person name="Anantharaman K."/>
            <person name="Brown C.T."/>
            <person name="Hug L.A."/>
            <person name="Sharon I."/>
            <person name="Castelle C.J."/>
            <person name="Probst A.J."/>
            <person name="Thomas B.C."/>
            <person name="Singh A."/>
            <person name="Wilkins M.J."/>
            <person name="Karaoz U."/>
            <person name="Brodie E.L."/>
            <person name="Williams K.H."/>
            <person name="Hubbard S.S."/>
            <person name="Banfield J.F."/>
        </authorList>
    </citation>
    <scope>NUCLEOTIDE SEQUENCE [LARGE SCALE GENOMIC DNA]</scope>
</reference>
<evidence type="ECO:0000256" key="3">
    <source>
        <dbReference type="ARBA" id="ARBA00022801"/>
    </source>
</evidence>
<dbReference type="Proteomes" id="UP000176834">
    <property type="component" value="Unassembled WGS sequence"/>
</dbReference>
<dbReference type="GO" id="GO:0016787">
    <property type="term" value="F:hydrolase activity"/>
    <property type="evidence" value="ECO:0007669"/>
    <property type="project" value="UniProtKB-KW"/>
</dbReference>
<gene>
    <name evidence="5" type="ORF">A3B86_03915</name>
</gene>
<sequence length="143" mass="17081">MTFNEAFIWEKLTEITKYQEELKQHLKFSDQEILGDTGKMHIAERIFQLIVDLMLDINSHFIKELNLEIADDFQGTFYILGKHNVLDADFAQKVAPIVGIRNRIVHGYEKLDKERFVNELRQNYRDFDRYIESVRNYLHAKTK</sequence>
<dbReference type="Pfam" id="PF01934">
    <property type="entry name" value="HepT-like"/>
    <property type="match status" value="1"/>
</dbReference>
<evidence type="ECO:0000313" key="6">
    <source>
        <dbReference type="Proteomes" id="UP000176834"/>
    </source>
</evidence>
<keyword evidence="1" id="KW-1277">Toxin-antitoxin system</keyword>
<dbReference type="AlphaFoldDB" id="A0A1F8EZD8"/>
<evidence type="ECO:0000256" key="4">
    <source>
        <dbReference type="ARBA" id="ARBA00024207"/>
    </source>
</evidence>
<name>A0A1F8EZD8_9BACT</name>
<dbReference type="GO" id="GO:0110001">
    <property type="term" value="C:toxin-antitoxin complex"/>
    <property type="evidence" value="ECO:0007669"/>
    <property type="project" value="InterPro"/>
</dbReference>
<evidence type="ECO:0000256" key="1">
    <source>
        <dbReference type="ARBA" id="ARBA00022649"/>
    </source>
</evidence>
<comment type="caution">
    <text evidence="5">The sequence shown here is derived from an EMBL/GenBank/DDBJ whole genome shotgun (WGS) entry which is preliminary data.</text>
</comment>
<organism evidence="5 6">
    <name type="scientific">Candidatus Yanofskybacteria bacterium RIFCSPHIGHO2_02_FULL_38_22b</name>
    <dbReference type="NCBI Taxonomy" id="1802673"/>
    <lineage>
        <taxon>Bacteria</taxon>
        <taxon>Candidatus Yanofskyibacteriota</taxon>
    </lineage>
</organism>
<protein>
    <recommendedName>
        <fullName evidence="7">DUF86 domain-containing protein</fullName>
    </recommendedName>
</protein>